<dbReference type="FunFam" id="3.40.50.300:FF:000225">
    <property type="entry name" value="Thymidylate kinase"/>
    <property type="match status" value="1"/>
</dbReference>
<evidence type="ECO:0000256" key="2">
    <source>
        <dbReference type="ARBA" id="ARBA00012980"/>
    </source>
</evidence>
<dbReference type="CDD" id="cd01672">
    <property type="entry name" value="TMPK"/>
    <property type="match status" value="1"/>
</dbReference>
<comment type="function">
    <text evidence="11 12">Phosphorylation of dTMP to form dTDP in both de novo and salvage pathways of dTTP synthesis.</text>
</comment>
<dbReference type="AlphaFoldDB" id="A0A6G9JT48"/>
<dbReference type="InterPro" id="IPR018094">
    <property type="entry name" value="Thymidylate_kinase"/>
</dbReference>
<accession>A0A6G9JT48</accession>
<dbReference type="SUPFAM" id="SSF52540">
    <property type="entry name" value="P-loop containing nucleoside triphosphate hydrolases"/>
    <property type="match status" value="1"/>
</dbReference>
<dbReference type="GO" id="GO:0005829">
    <property type="term" value="C:cytosol"/>
    <property type="evidence" value="ECO:0007669"/>
    <property type="project" value="TreeGrafter"/>
</dbReference>
<dbReference type="PANTHER" id="PTHR10344">
    <property type="entry name" value="THYMIDYLATE KINASE"/>
    <property type="match status" value="1"/>
</dbReference>
<keyword evidence="8 12" id="KW-0067">ATP-binding</keyword>
<evidence type="ECO:0000256" key="10">
    <source>
        <dbReference type="ARBA" id="ARBA00048743"/>
    </source>
</evidence>
<evidence type="ECO:0000256" key="3">
    <source>
        <dbReference type="ARBA" id="ARBA00017144"/>
    </source>
</evidence>
<gene>
    <name evidence="12" type="primary">tmk</name>
    <name evidence="14" type="ORF">G4A98_01765</name>
</gene>
<dbReference type="GO" id="GO:0005524">
    <property type="term" value="F:ATP binding"/>
    <property type="evidence" value="ECO:0007669"/>
    <property type="project" value="UniProtKB-UniRule"/>
</dbReference>
<dbReference type="GO" id="GO:0006227">
    <property type="term" value="P:dUDP biosynthetic process"/>
    <property type="evidence" value="ECO:0007669"/>
    <property type="project" value="TreeGrafter"/>
</dbReference>
<dbReference type="NCBIfam" id="TIGR00041">
    <property type="entry name" value="DTMP_kinase"/>
    <property type="match status" value="1"/>
</dbReference>
<dbReference type="EC" id="2.7.4.9" evidence="2 12"/>
<keyword evidence="5 12" id="KW-0545">Nucleotide biosynthesis</keyword>
<dbReference type="HAMAP" id="MF_00165">
    <property type="entry name" value="Thymidylate_kinase"/>
    <property type="match status" value="1"/>
</dbReference>
<feature type="binding site" evidence="12">
    <location>
        <begin position="11"/>
        <end position="18"/>
    </location>
    <ligand>
        <name>ATP</name>
        <dbReference type="ChEBI" id="CHEBI:30616"/>
    </ligand>
</feature>
<sequence>MINSKFIVIEGLEGAGKTHACIHIKNILKRNGIKNILLVRQPGSTPIAEDIRKLIKKKFNTDNLIKETELLLMYAARIQLVEKKIKPALKNGIWVISDRHDLSSLAYQGGGLGIKTNIISKLTSLFLKNFIPDLTIYLDVFPKIGLERALKRNPLDLIESRSLKFFNKSRKCYLKNIKLDKKTIIINANLNLKTVTQDITKRILNWLNKQVI</sequence>
<dbReference type="GO" id="GO:0004798">
    <property type="term" value="F:dTMP kinase activity"/>
    <property type="evidence" value="ECO:0007669"/>
    <property type="project" value="UniProtKB-UniRule"/>
</dbReference>
<dbReference type="GO" id="GO:0006233">
    <property type="term" value="P:dTDP biosynthetic process"/>
    <property type="evidence" value="ECO:0007669"/>
    <property type="project" value="InterPro"/>
</dbReference>
<evidence type="ECO:0000256" key="6">
    <source>
        <dbReference type="ARBA" id="ARBA00022741"/>
    </source>
</evidence>
<evidence type="ECO:0000256" key="9">
    <source>
        <dbReference type="ARBA" id="ARBA00029962"/>
    </source>
</evidence>
<evidence type="ECO:0000313" key="15">
    <source>
        <dbReference type="Proteomes" id="UP000503183"/>
    </source>
</evidence>
<dbReference type="InterPro" id="IPR027417">
    <property type="entry name" value="P-loop_NTPase"/>
</dbReference>
<protein>
    <recommendedName>
        <fullName evidence="3 12">Thymidylate kinase</fullName>
        <ecNumber evidence="2 12">2.7.4.9</ecNumber>
    </recommendedName>
    <alternativeName>
        <fullName evidence="9 12">dTMP kinase</fullName>
    </alternativeName>
</protein>
<feature type="domain" description="Thymidylate kinase-like" evidence="13">
    <location>
        <begin position="9"/>
        <end position="199"/>
    </location>
</feature>
<dbReference type="Pfam" id="PF02223">
    <property type="entry name" value="Thymidylate_kin"/>
    <property type="match status" value="1"/>
</dbReference>
<organism evidence="14 15">
    <name type="scientific">Buchnera aphidicola</name>
    <name type="common">Microlophium carnosum</name>
    <dbReference type="NCBI Taxonomy" id="2708354"/>
    <lineage>
        <taxon>Bacteria</taxon>
        <taxon>Pseudomonadati</taxon>
        <taxon>Pseudomonadota</taxon>
        <taxon>Gammaproteobacteria</taxon>
        <taxon>Enterobacterales</taxon>
        <taxon>Erwiniaceae</taxon>
        <taxon>Buchnera</taxon>
    </lineage>
</organism>
<evidence type="ECO:0000256" key="11">
    <source>
        <dbReference type="ARBA" id="ARBA00057735"/>
    </source>
</evidence>
<reference evidence="14 15" key="1">
    <citation type="submission" date="2020-04" db="EMBL/GenBank/DDBJ databases">
        <title>Parallel evolution in the integration of a co-obligate aphid symbiosis.</title>
        <authorList>
            <person name="Monnin D."/>
            <person name="Jackson R."/>
            <person name="Kiers E.T."/>
            <person name="Bunker M."/>
            <person name="Ellers J."/>
            <person name="Henry L.M."/>
        </authorList>
    </citation>
    <scope>NUCLEOTIDE SEQUENCE [LARGE SCALE GENOMIC DNA]</scope>
    <source>
        <strain evidence="14">MCAR-56B</strain>
    </source>
</reference>
<evidence type="ECO:0000313" key="14">
    <source>
        <dbReference type="EMBL" id="QIQ41938.1"/>
    </source>
</evidence>
<dbReference type="PROSITE" id="PS01331">
    <property type="entry name" value="THYMIDYLATE_KINASE"/>
    <property type="match status" value="1"/>
</dbReference>
<keyword evidence="4 12" id="KW-0808">Transferase</keyword>
<evidence type="ECO:0000256" key="12">
    <source>
        <dbReference type="HAMAP-Rule" id="MF_00165"/>
    </source>
</evidence>
<evidence type="ECO:0000256" key="5">
    <source>
        <dbReference type="ARBA" id="ARBA00022727"/>
    </source>
</evidence>
<dbReference type="InterPro" id="IPR039430">
    <property type="entry name" value="Thymidylate_kin-like_dom"/>
</dbReference>
<dbReference type="EMBL" id="CP048747">
    <property type="protein sequence ID" value="QIQ41938.1"/>
    <property type="molecule type" value="Genomic_DNA"/>
</dbReference>
<comment type="similarity">
    <text evidence="1 12">Belongs to the thymidylate kinase family.</text>
</comment>
<dbReference type="Gene3D" id="3.40.50.300">
    <property type="entry name" value="P-loop containing nucleotide triphosphate hydrolases"/>
    <property type="match status" value="1"/>
</dbReference>
<proteinExistence type="inferred from homology"/>
<comment type="catalytic activity">
    <reaction evidence="10 12">
        <text>dTMP + ATP = dTDP + ADP</text>
        <dbReference type="Rhea" id="RHEA:13517"/>
        <dbReference type="ChEBI" id="CHEBI:30616"/>
        <dbReference type="ChEBI" id="CHEBI:58369"/>
        <dbReference type="ChEBI" id="CHEBI:63528"/>
        <dbReference type="ChEBI" id="CHEBI:456216"/>
        <dbReference type="EC" id="2.7.4.9"/>
    </reaction>
</comment>
<keyword evidence="7 12" id="KW-0418">Kinase</keyword>
<dbReference type="InterPro" id="IPR018095">
    <property type="entry name" value="Thymidylate_kin_CS"/>
</dbReference>
<evidence type="ECO:0000256" key="8">
    <source>
        <dbReference type="ARBA" id="ARBA00022840"/>
    </source>
</evidence>
<dbReference type="Proteomes" id="UP000503183">
    <property type="component" value="Chromosome"/>
</dbReference>
<evidence type="ECO:0000256" key="1">
    <source>
        <dbReference type="ARBA" id="ARBA00009776"/>
    </source>
</evidence>
<dbReference type="PANTHER" id="PTHR10344:SF4">
    <property type="entry name" value="UMP-CMP KINASE 2, MITOCHONDRIAL"/>
    <property type="match status" value="1"/>
</dbReference>
<evidence type="ECO:0000256" key="7">
    <source>
        <dbReference type="ARBA" id="ARBA00022777"/>
    </source>
</evidence>
<keyword evidence="6 12" id="KW-0547">Nucleotide-binding</keyword>
<dbReference type="GO" id="GO:0006235">
    <property type="term" value="P:dTTP biosynthetic process"/>
    <property type="evidence" value="ECO:0007669"/>
    <property type="project" value="UniProtKB-UniRule"/>
</dbReference>
<name>A0A6G9JT48_9GAMM</name>
<evidence type="ECO:0000256" key="4">
    <source>
        <dbReference type="ARBA" id="ARBA00022679"/>
    </source>
</evidence>
<evidence type="ECO:0000259" key="13">
    <source>
        <dbReference type="Pfam" id="PF02223"/>
    </source>
</evidence>